<dbReference type="AlphaFoldDB" id="A0A0Q9YHH3"/>
<dbReference type="RefSeq" id="WP_057622790.1">
    <property type="nucleotide sequence ID" value="NZ_LKHV02000001.1"/>
</dbReference>
<comment type="caution">
    <text evidence="1">The sequence shown here is derived from an EMBL/GenBank/DDBJ whole genome shotgun (WGS) entry which is preliminary data.</text>
</comment>
<evidence type="ECO:0000313" key="2">
    <source>
        <dbReference type="EMBL" id="MCS5708406.1"/>
    </source>
</evidence>
<dbReference type="Proteomes" id="UP000051494">
    <property type="component" value="Unassembled WGS sequence"/>
</dbReference>
<protein>
    <submittedName>
        <fullName evidence="1">Uncharacterized protein</fullName>
    </submittedName>
</protein>
<reference evidence="2" key="2">
    <citation type="journal article" date="2016" name="Genome Announc.">
        <title>Draft Genome Sequences of Two Novel Amoeba-Resistant Intranuclear Bacteria, 'Candidatus Berkiella cookevillensis' and 'Candidatus Berkiella aquae'.</title>
        <authorList>
            <person name="Mehari Y.T."/>
            <person name="Arivett B.A."/>
            <person name="Farone A.L."/>
            <person name="Gunderson J.H."/>
            <person name="Farone M.B."/>
        </authorList>
    </citation>
    <scope>NUCLEOTIDE SEQUENCE</scope>
    <source>
        <strain evidence="2">CC99</strain>
    </source>
</reference>
<dbReference type="EMBL" id="LKHV02000001">
    <property type="protein sequence ID" value="MCS5708406.1"/>
    <property type="molecule type" value="Genomic_DNA"/>
</dbReference>
<evidence type="ECO:0000313" key="1">
    <source>
        <dbReference type="EMBL" id="KRG20016.1"/>
    </source>
</evidence>
<name>A0A0Q9YHH3_9GAMM</name>
<evidence type="ECO:0000313" key="3">
    <source>
        <dbReference type="Proteomes" id="UP000051494"/>
    </source>
</evidence>
<reference evidence="2" key="3">
    <citation type="submission" date="2021-06" db="EMBL/GenBank/DDBJ databases">
        <title>Genomic Description and Analysis of Intracellular Bacteria, Candidatus Berkiella cookevillensis and Candidatus Berkiella aquae.</title>
        <authorList>
            <person name="Kidane D.T."/>
            <person name="Mehari Y.T."/>
            <person name="Rice F.C."/>
            <person name="Arivett B.A."/>
            <person name="Farone A.L."/>
            <person name="Berk S.G."/>
            <person name="Farone M.B."/>
        </authorList>
    </citation>
    <scope>NUCLEOTIDE SEQUENCE</scope>
    <source>
        <strain evidence="2">CC99</strain>
    </source>
</reference>
<accession>A0A0Q9YHH3</accession>
<dbReference type="STRING" id="437022.CC99x_00237"/>
<keyword evidence="3" id="KW-1185">Reference proteome</keyword>
<organism evidence="1">
    <name type="scientific">Candidatus Berkiella cookevillensis</name>
    <dbReference type="NCBI Taxonomy" id="437022"/>
    <lineage>
        <taxon>Bacteria</taxon>
        <taxon>Pseudomonadati</taxon>
        <taxon>Pseudomonadota</taxon>
        <taxon>Gammaproteobacteria</taxon>
        <taxon>Candidatus Berkiellales</taxon>
        <taxon>Candidatus Berkiellaceae</taxon>
        <taxon>Candidatus Berkiella</taxon>
    </lineage>
</organism>
<dbReference type="EMBL" id="LKHV01000001">
    <property type="protein sequence ID" value="KRG20016.1"/>
    <property type="molecule type" value="Genomic_DNA"/>
</dbReference>
<sequence length="220" mass="24553">MLEFTMPFSNSRELCIGAKNHCTSVIHQLLKKPDGNLQLLTPSLLAPFTEAKLPLEYAIHGTKIHRAEFQSTIEMDKHQSFVDRIAPQEIDKNLLLGHDARERIAHEVISLLAMKTVNAIQQMLYDSEHAPNAHQALAKLLSITDFCFDSIREKMQESLKQCSEIAENLRMIEASTSPVFTSLYDGIAQDQDIAASSDPAAAPEDECVKDTNTLKLIPKP</sequence>
<proteinExistence type="predicted"/>
<gene>
    <name evidence="1" type="ORF">CC99x_00237</name>
    <name evidence="2" type="ORF">CC99x_005745</name>
</gene>
<reference evidence="1" key="1">
    <citation type="submission" date="2015-09" db="EMBL/GenBank/DDBJ databases">
        <title>Draft Genome Sequences of Two Novel Amoeba-resistant Intranuclear Bacteria, Candidatus Berkiella cookevillensis and Candidatus Berkiella aquae.</title>
        <authorList>
            <person name="Mehari Y.T."/>
            <person name="Arivett B.A."/>
            <person name="Farone A.L."/>
            <person name="Gunderson J.H."/>
            <person name="Farone M.B."/>
        </authorList>
    </citation>
    <scope>NUCLEOTIDE SEQUENCE [LARGE SCALE GENOMIC DNA]</scope>
    <source>
        <strain evidence="1">CC99</strain>
    </source>
</reference>